<dbReference type="PANTHER" id="PTHR47959:SF21">
    <property type="entry name" value="DEAD-BOX HELICASE 56"/>
    <property type="match status" value="1"/>
</dbReference>
<dbReference type="GO" id="GO:0003724">
    <property type="term" value="F:RNA helicase activity"/>
    <property type="evidence" value="ECO:0007669"/>
    <property type="project" value="UniProtKB-EC"/>
</dbReference>
<dbReference type="GO" id="GO:0003723">
    <property type="term" value="F:RNA binding"/>
    <property type="evidence" value="ECO:0007669"/>
    <property type="project" value="UniProtKB-KW"/>
</dbReference>
<dbReference type="PANTHER" id="PTHR47959">
    <property type="entry name" value="ATP-DEPENDENT RNA HELICASE RHLE-RELATED"/>
    <property type="match status" value="1"/>
</dbReference>
<dbReference type="SUPFAM" id="SSF52540">
    <property type="entry name" value="P-loop containing nucleoside triphosphate hydrolases"/>
    <property type="match status" value="1"/>
</dbReference>
<keyword evidence="6" id="KW-0694">RNA-binding</keyword>
<evidence type="ECO:0000313" key="11">
    <source>
        <dbReference type="Proteomes" id="UP001608902"/>
    </source>
</evidence>
<dbReference type="Proteomes" id="UP001608902">
    <property type="component" value="Unassembled WGS sequence"/>
</dbReference>
<protein>
    <recommendedName>
        <fullName evidence="1">RNA helicase</fullName>
        <ecNumber evidence="1">3.6.4.13</ecNumber>
    </recommendedName>
</protein>
<dbReference type="EC" id="3.6.4.13" evidence="1"/>
<keyword evidence="5" id="KW-0067">ATP-binding</keyword>
<dbReference type="InterPro" id="IPR027417">
    <property type="entry name" value="P-loop_NTPase"/>
</dbReference>
<keyword evidence="2" id="KW-0547">Nucleotide-binding</keyword>
<accession>A0ABD6EE30</accession>
<evidence type="ECO:0000256" key="1">
    <source>
        <dbReference type="ARBA" id="ARBA00012552"/>
    </source>
</evidence>
<dbReference type="CDD" id="cd18787">
    <property type="entry name" value="SF2_C_DEAD"/>
    <property type="match status" value="1"/>
</dbReference>
<dbReference type="EMBL" id="JBGFUD010002329">
    <property type="protein sequence ID" value="MFH4977476.1"/>
    <property type="molecule type" value="Genomic_DNA"/>
</dbReference>
<proteinExistence type="predicted"/>
<dbReference type="SMART" id="SM00490">
    <property type="entry name" value="HELICc"/>
    <property type="match status" value="1"/>
</dbReference>
<organism evidence="10 11">
    <name type="scientific">Gnathostoma spinigerum</name>
    <dbReference type="NCBI Taxonomy" id="75299"/>
    <lineage>
        <taxon>Eukaryota</taxon>
        <taxon>Metazoa</taxon>
        <taxon>Ecdysozoa</taxon>
        <taxon>Nematoda</taxon>
        <taxon>Chromadorea</taxon>
        <taxon>Rhabditida</taxon>
        <taxon>Spirurina</taxon>
        <taxon>Gnathostomatomorpha</taxon>
        <taxon>Gnathostomatoidea</taxon>
        <taxon>Gnathostomatidae</taxon>
        <taxon>Gnathostoma</taxon>
    </lineage>
</organism>
<evidence type="ECO:0000256" key="7">
    <source>
        <dbReference type="ARBA" id="ARBA00047984"/>
    </source>
</evidence>
<evidence type="ECO:0000259" key="9">
    <source>
        <dbReference type="PROSITE" id="PS51194"/>
    </source>
</evidence>
<gene>
    <name evidence="10" type="ORF">AB6A40_004185</name>
</gene>
<dbReference type="InterPro" id="IPR050079">
    <property type="entry name" value="DEAD_box_RNA_helicase"/>
</dbReference>
<dbReference type="Gene3D" id="3.40.50.300">
    <property type="entry name" value="P-loop containing nucleotide triphosphate hydrolases"/>
    <property type="match status" value="1"/>
</dbReference>
<keyword evidence="11" id="KW-1185">Reference proteome</keyword>
<evidence type="ECO:0000256" key="4">
    <source>
        <dbReference type="ARBA" id="ARBA00022806"/>
    </source>
</evidence>
<comment type="catalytic activity">
    <reaction evidence="7">
        <text>ATP + H2O = ADP + phosphate + H(+)</text>
        <dbReference type="Rhea" id="RHEA:13065"/>
        <dbReference type="ChEBI" id="CHEBI:15377"/>
        <dbReference type="ChEBI" id="CHEBI:15378"/>
        <dbReference type="ChEBI" id="CHEBI:30616"/>
        <dbReference type="ChEBI" id="CHEBI:43474"/>
        <dbReference type="ChEBI" id="CHEBI:456216"/>
        <dbReference type="EC" id="3.6.4.13"/>
    </reaction>
</comment>
<dbReference type="GO" id="GO:0005524">
    <property type="term" value="F:ATP binding"/>
    <property type="evidence" value="ECO:0007669"/>
    <property type="project" value="UniProtKB-KW"/>
</dbReference>
<sequence>MRTKFSWLGLFLNCFGVRNCILNSEMPANSRSHAVQEFNEGKFKHIIASDINDAYTGTSKDERQRTIAKHRARNREIDKESGVSRGIDFHNVSNVINFDFPSSCDIYIHRVGRTARGWNTGVALSFVVSKEKNTFETVRKELSSYDGGPAIHPYEIRMKDLDSFLLRAREALTACTRVAIREARFAEIRQEALKSKKLEGFFAENPREKSALESYAKVHTVSLHNPAISDVPDYMVPKVLRSSQITKLSTTRKQRKPRHRFLTHNQFKHKRKEADPLQTFKA</sequence>
<evidence type="ECO:0000256" key="6">
    <source>
        <dbReference type="ARBA" id="ARBA00022884"/>
    </source>
</evidence>
<keyword evidence="4" id="KW-0347">Helicase</keyword>
<evidence type="ECO:0000256" key="3">
    <source>
        <dbReference type="ARBA" id="ARBA00022801"/>
    </source>
</evidence>
<name>A0ABD6EE30_9BILA</name>
<dbReference type="AlphaFoldDB" id="A0ABD6EE30"/>
<keyword evidence="3" id="KW-0378">Hydrolase</keyword>
<feature type="signal peptide" evidence="8">
    <location>
        <begin position="1"/>
        <end position="20"/>
    </location>
</feature>
<reference evidence="10 11" key="1">
    <citation type="submission" date="2024-08" db="EMBL/GenBank/DDBJ databases">
        <title>Gnathostoma spinigerum genome.</title>
        <authorList>
            <person name="Gonzalez-Bertolin B."/>
            <person name="Monzon S."/>
            <person name="Zaballos A."/>
            <person name="Jimenez P."/>
            <person name="Dekumyoy P."/>
            <person name="Varona S."/>
            <person name="Cuesta I."/>
            <person name="Sumanam S."/>
            <person name="Adisakwattana P."/>
            <person name="Gasser R.B."/>
            <person name="Hernandez-Gonzalez A."/>
            <person name="Young N.D."/>
            <person name="Perteguer M.J."/>
        </authorList>
    </citation>
    <scope>NUCLEOTIDE SEQUENCE [LARGE SCALE GENOMIC DNA]</scope>
    <source>
        <strain evidence="10">AL3</strain>
        <tissue evidence="10">Liver</tissue>
    </source>
</reference>
<keyword evidence="8" id="KW-0732">Signal</keyword>
<evidence type="ECO:0000256" key="8">
    <source>
        <dbReference type="SAM" id="SignalP"/>
    </source>
</evidence>
<comment type="caution">
    <text evidence="10">The sequence shown here is derived from an EMBL/GenBank/DDBJ whole genome shotgun (WGS) entry which is preliminary data.</text>
</comment>
<evidence type="ECO:0000313" key="10">
    <source>
        <dbReference type="EMBL" id="MFH4977476.1"/>
    </source>
</evidence>
<dbReference type="PROSITE" id="PS51194">
    <property type="entry name" value="HELICASE_CTER"/>
    <property type="match status" value="1"/>
</dbReference>
<dbReference type="Pfam" id="PF00271">
    <property type="entry name" value="Helicase_C"/>
    <property type="match status" value="1"/>
</dbReference>
<dbReference type="GO" id="GO:0016787">
    <property type="term" value="F:hydrolase activity"/>
    <property type="evidence" value="ECO:0007669"/>
    <property type="project" value="UniProtKB-KW"/>
</dbReference>
<dbReference type="InterPro" id="IPR001650">
    <property type="entry name" value="Helicase_C-like"/>
</dbReference>
<feature type="domain" description="Helicase C-terminal" evidence="9">
    <location>
        <begin position="1"/>
        <end position="162"/>
    </location>
</feature>
<evidence type="ECO:0000256" key="2">
    <source>
        <dbReference type="ARBA" id="ARBA00022741"/>
    </source>
</evidence>
<feature type="chain" id="PRO_5044842335" description="RNA helicase" evidence="8">
    <location>
        <begin position="21"/>
        <end position="282"/>
    </location>
</feature>
<evidence type="ECO:0000256" key="5">
    <source>
        <dbReference type="ARBA" id="ARBA00022840"/>
    </source>
</evidence>